<protein>
    <submittedName>
        <fullName evidence="1">Uncharacterized protein</fullName>
    </submittedName>
</protein>
<accession>A0A382V4H3</accession>
<dbReference type="EMBL" id="UINC01149086">
    <property type="protein sequence ID" value="SVD41340.1"/>
    <property type="molecule type" value="Genomic_DNA"/>
</dbReference>
<organism evidence="1">
    <name type="scientific">marine metagenome</name>
    <dbReference type="NCBI Taxonomy" id="408172"/>
    <lineage>
        <taxon>unclassified sequences</taxon>
        <taxon>metagenomes</taxon>
        <taxon>ecological metagenomes</taxon>
    </lineage>
</organism>
<name>A0A382V4H3_9ZZZZ</name>
<gene>
    <name evidence="1" type="ORF">METZ01_LOCUS394194</name>
</gene>
<proteinExistence type="predicted"/>
<reference evidence="1" key="1">
    <citation type="submission" date="2018-05" db="EMBL/GenBank/DDBJ databases">
        <authorList>
            <person name="Lanie J.A."/>
            <person name="Ng W.-L."/>
            <person name="Kazmierczak K.M."/>
            <person name="Andrzejewski T.M."/>
            <person name="Davidsen T.M."/>
            <person name="Wayne K.J."/>
            <person name="Tettelin H."/>
            <person name="Glass J.I."/>
            <person name="Rusch D."/>
            <person name="Podicherti R."/>
            <person name="Tsui H.-C.T."/>
            <person name="Winkler M.E."/>
        </authorList>
    </citation>
    <scope>NUCLEOTIDE SEQUENCE</scope>
</reference>
<evidence type="ECO:0000313" key="1">
    <source>
        <dbReference type="EMBL" id="SVD41340.1"/>
    </source>
</evidence>
<sequence length="66" mass="7947">MNVSFLIRKNQNFINKSHLNDYKKTKKNNRKIAKTRRQRGYQWESTLVKRFNSTEGWKAFRLGSPS</sequence>
<dbReference type="AlphaFoldDB" id="A0A382V4H3"/>
<feature type="non-terminal residue" evidence="1">
    <location>
        <position position="66"/>
    </location>
</feature>